<evidence type="ECO:0000313" key="7">
    <source>
        <dbReference type="Proteomes" id="UP000583752"/>
    </source>
</evidence>
<keyword evidence="7" id="KW-1185">Reference proteome</keyword>
<comment type="caution">
    <text evidence="6">The sequence shown here is derived from an EMBL/GenBank/DDBJ whole genome shotgun (WGS) entry which is preliminary data.</text>
</comment>
<sequence length="300" mass="31257">MKTWIKSVAAAIAALGLLVLAVLALGKALGERKMARTLTVPASPVTLRADAAHIEHGRYLFSTRGCADCHGANGAGKEVVNGGGTLVVSPNLTRGAGSVTGNYAMMDWVRTLRHGVRPDGTPVMIMPSEDYNRLTDEDISAIISYAQQLPPVAGKEAVISLPWIYKVQYGFGMIQDAAEKIDHALPPAAPHPVAATVAHGAYVANSCISCHGARLSGGKIPGAPPDWPHAANLTPGKGGAMAHYPTAQALKAMLRSGRRPDGSAVSTVMPFASLGGMNDVDIDALHAYLKTLPPRAAGQH</sequence>
<evidence type="ECO:0000313" key="6">
    <source>
        <dbReference type="EMBL" id="NML62023.1"/>
    </source>
</evidence>
<dbReference type="InterPro" id="IPR051459">
    <property type="entry name" value="Cytochrome_c-type_DH"/>
</dbReference>
<dbReference type="PANTHER" id="PTHR35008:SF8">
    <property type="entry name" value="ALCOHOL DEHYDROGENASE CYTOCHROME C SUBUNIT"/>
    <property type="match status" value="1"/>
</dbReference>
<dbReference type="AlphaFoldDB" id="A0A848HRV4"/>
<evidence type="ECO:0000256" key="2">
    <source>
        <dbReference type="ARBA" id="ARBA00022723"/>
    </source>
</evidence>
<feature type="domain" description="Cytochrome c" evidence="5">
    <location>
        <begin position="52"/>
        <end position="150"/>
    </location>
</feature>
<evidence type="ECO:0000259" key="5">
    <source>
        <dbReference type="PROSITE" id="PS51007"/>
    </source>
</evidence>
<dbReference type="GO" id="GO:0009055">
    <property type="term" value="F:electron transfer activity"/>
    <property type="evidence" value="ECO:0007669"/>
    <property type="project" value="InterPro"/>
</dbReference>
<keyword evidence="3 4" id="KW-0408">Iron</keyword>
<dbReference type="SUPFAM" id="SSF46626">
    <property type="entry name" value="Cytochrome c"/>
    <property type="match status" value="2"/>
</dbReference>
<keyword evidence="1 4" id="KW-0349">Heme</keyword>
<dbReference type="PROSITE" id="PS51007">
    <property type="entry name" value="CYTC"/>
    <property type="match status" value="2"/>
</dbReference>
<name>A0A848HRV4_9BURK</name>
<evidence type="ECO:0000256" key="1">
    <source>
        <dbReference type="ARBA" id="ARBA00022617"/>
    </source>
</evidence>
<feature type="domain" description="Cytochrome c" evidence="5">
    <location>
        <begin position="195"/>
        <end position="293"/>
    </location>
</feature>
<dbReference type="Pfam" id="PF00034">
    <property type="entry name" value="Cytochrom_C"/>
    <property type="match status" value="2"/>
</dbReference>
<accession>A0A848HRV4</accession>
<dbReference type="PANTHER" id="PTHR35008">
    <property type="entry name" value="BLL4482 PROTEIN-RELATED"/>
    <property type="match status" value="1"/>
</dbReference>
<dbReference type="Proteomes" id="UP000583752">
    <property type="component" value="Unassembled WGS sequence"/>
</dbReference>
<dbReference type="GO" id="GO:0046872">
    <property type="term" value="F:metal ion binding"/>
    <property type="evidence" value="ECO:0007669"/>
    <property type="project" value="UniProtKB-KW"/>
</dbReference>
<dbReference type="EMBL" id="JABBGG010000007">
    <property type="protein sequence ID" value="NML62023.1"/>
    <property type="molecule type" value="Genomic_DNA"/>
</dbReference>
<protein>
    <submittedName>
        <fullName evidence="6">Cytochrome c</fullName>
    </submittedName>
</protein>
<dbReference type="Gene3D" id="1.10.760.10">
    <property type="entry name" value="Cytochrome c-like domain"/>
    <property type="match status" value="2"/>
</dbReference>
<dbReference type="InterPro" id="IPR009056">
    <property type="entry name" value="Cyt_c-like_dom"/>
</dbReference>
<evidence type="ECO:0000256" key="4">
    <source>
        <dbReference type="PROSITE-ProRule" id="PRU00433"/>
    </source>
</evidence>
<dbReference type="InterPro" id="IPR036909">
    <property type="entry name" value="Cyt_c-like_dom_sf"/>
</dbReference>
<keyword evidence="2 4" id="KW-0479">Metal-binding</keyword>
<proteinExistence type="predicted"/>
<dbReference type="RefSeq" id="WP_169466576.1">
    <property type="nucleotide sequence ID" value="NZ_JABBGG010000007.1"/>
</dbReference>
<gene>
    <name evidence="6" type="ORF">HHL21_13245</name>
</gene>
<dbReference type="GO" id="GO:0020037">
    <property type="term" value="F:heme binding"/>
    <property type="evidence" value="ECO:0007669"/>
    <property type="project" value="InterPro"/>
</dbReference>
<evidence type="ECO:0000256" key="3">
    <source>
        <dbReference type="ARBA" id="ARBA00023004"/>
    </source>
</evidence>
<organism evidence="6 7">
    <name type="scientific">Massilia polaris</name>
    <dbReference type="NCBI Taxonomy" id="2728846"/>
    <lineage>
        <taxon>Bacteria</taxon>
        <taxon>Pseudomonadati</taxon>
        <taxon>Pseudomonadota</taxon>
        <taxon>Betaproteobacteria</taxon>
        <taxon>Burkholderiales</taxon>
        <taxon>Oxalobacteraceae</taxon>
        <taxon>Telluria group</taxon>
        <taxon>Massilia</taxon>
    </lineage>
</organism>
<reference evidence="6 7" key="1">
    <citation type="submission" date="2020-04" db="EMBL/GenBank/DDBJ databases">
        <title>Massilia sp. RP-1-19 isolated from soil.</title>
        <authorList>
            <person name="Dahal R.H."/>
        </authorList>
    </citation>
    <scope>NUCLEOTIDE SEQUENCE [LARGE SCALE GENOMIC DNA]</scope>
    <source>
        <strain evidence="6 7">RP-1-19</strain>
    </source>
</reference>